<comment type="similarity">
    <text evidence="3">Belongs to the glycosyl hydrolase 5 (cellulase A) family.</text>
</comment>
<dbReference type="InterPro" id="IPR001547">
    <property type="entry name" value="Glyco_hydro_5"/>
</dbReference>
<feature type="compositionally biased region" description="Basic and acidic residues" evidence="4">
    <location>
        <begin position="482"/>
        <end position="505"/>
    </location>
</feature>
<dbReference type="PANTHER" id="PTHR12631">
    <property type="entry name" value="ALPHA-L-IDURONIDASE"/>
    <property type="match status" value="1"/>
</dbReference>
<dbReference type="PANTHER" id="PTHR12631:SF10">
    <property type="entry name" value="BETA-XYLOSIDASE-LIKE PROTEIN-RELATED"/>
    <property type="match status" value="1"/>
</dbReference>
<organism evidence="7 8">
    <name type="scientific">Mycolicibacterium hodleri</name>
    <dbReference type="NCBI Taxonomy" id="49897"/>
    <lineage>
        <taxon>Bacteria</taxon>
        <taxon>Bacillati</taxon>
        <taxon>Actinomycetota</taxon>
        <taxon>Actinomycetes</taxon>
        <taxon>Mycobacteriales</taxon>
        <taxon>Mycobacteriaceae</taxon>
        <taxon>Mycolicibacterium</taxon>
    </lineage>
</organism>
<dbReference type="AlphaFoldDB" id="A0A544W3L9"/>
<gene>
    <name evidence="7" type="ORF">D8S82_10245</name>
</gene>
<dbReference type="Proteomes" id="UP000315759">
    <property type="component" value="Unassembled WGS sequence"/>
</dbReference>
<evidence type="ECO:0000256" key="1">
    <source>
        <dbReference type="ARBA" id="ARBA00022801"/>
    </source>
</evidence>
<dbReference type="SUPFAM" id="SSF51445">
    <property type="entry name" value="(Trans)glycosidases"/>
    <property type="match status" value="1"/>
</dbReference>
<feature type="compositionally biased region" description="Basic and acidic residues" evidence="4">
    <location>
        <begin position="440"/>
        <end position="455"/>
    </location>
</feature>
<comment type="caution">
    <text evidence="7">The sequence shown here is derived from an EMBL/GenBank/DDBJ whole genome shotgun (WGS) entry which is preliminary data.</text>
</comment>
<evidence type="ECO:0000313" key="8">
    <source>
        <dbReference type="Proteomes" id="UP000315759"/>
    </source>
</evidence>
<keyword evidence="8" id="KW-1185">Reference proteome</keyword>
<name>A0A544W3L9_9MYCO</name>
<feature type="transmembrane region" description="Helical" evidence="5">
    <location>
        <begin position="21"/>
        <end position="43"/>
    </location>
</feature>
<feature type="compositionally biased region" description="Low complexity" evidence="4">
    <location>
        <begin position="423"/>
        <end position="437"/>
    </location>
</feature>
<evidence type="ECO:0000259" key="6">
    <source>
        <dbReference type="Pfam" id="PF00150"/>
    </source>
</evidence>
<sequence length="514" mass="54584">MDEERKCVMRQIADRGWHSPAGKIVVAGMATVAISAVGATATVSTVRTVTMNVAPLAAIDESSDTIGFADSDLYGMTPAQIDAQLDQMQAMGVNNVRVMIPWAGVEFYPGYYNWSTVDYMIDAADSRGMGVLGVINTTPFWATEPGQPPLSGAPASPDAYGEFAGTVAERYAGKVGAYEIWNEPNAYIFYSPQPDPAGYTDLLKAAYPQIKAADPDATVIGGVVGSVVTYGNLTMNPIDFVDGIYAAGGQPYFDALSFHPYQYTTEFSEGGYLPDSPINQLAAMHDLMVANGDGDKLIWASEYGEPSSVAGEANQAAYLEDMLTTWRTLGYTGPAFVWTLQDRNTASVDPEDTFGVIRSDGTWKPAAYVIQELASQSGTPPAMARMAFALPEAQQAAPADLAADSVDAAGQLVATALQPATATVAAPAPETPVAAQAKDVATHRKIDRQDRRAERSAQAPSAPKVAADTPRRSASAPKASAPKKEPAAAPKRNADKREHPGDDRRRDRHAGHRG</sequence>
<proteinExistence type="inferred from homology"/>
<keyword evidence="5" id="KW-1133">Transmembrane helix</keyword>
<dbReference type="GO" id="GO:0004553">
    <property type="term" value="F:hydrolase activity, hydrolyzing O-glycosyl compounds"/>
    <property type="evidence" value="ECO:0007669"/>
    <property type="project" value="InterPro"/>
</dbReference>
<evidence type="ECO:0000256" key="5">
    <source>
        <dbReference type="SAM" id="Phobius"/>
    </source>
</evidence>
<keyword evidence="2 3" id="KW-0326">Glycosidase</keyword>
<feature type="domain" description="Glycoside hydrolase family 5" evidence="6">
    <location>
        <begin position="76"/>
        <end position="305"/>
    </location>
</feature>
<dbReference type="EMBL" id="VIFX01000010">
    <property type="protein sequence ID" value="TQR86830.1"/>
    <property type="molecule type" value="Genomic_DNA"/>
</dbReference>
<keyword evidence="5" id="KW-0472">Membrane</keyword>
<dbReference type="GO" id="GO:0000272">
    <property type="term" value="P:polysaccharide catabolic process"/>
    <property type="evidence" value="ECO:0007669"/>
    <property type="project" value="InterPro"/>
</dbReference>
<protein>
    <submittedName>
        <fullName evidence="7">Cellulase family glycosylhydrolase</fullName>
    </submittedName>
</protein>
<evidence type="ECO:0000256" key="2">
    <source>
        <dbReference type="ARBA" id="ARBA00023295"/>
    </source>
</evidence>
<evidence type="ECO:0000313" key="7">
    <source>
        <dbReference type="EMBL" id="TQR86830.1"/>
    </source>
</evidence>
<dbReference type="InterPro" id="IPR017853">
    <property type="entry name" value="GH"/>
</dbReference>
<dbReference type="InterPro" id="IPR051923">
    <property type="entry name" value="Glycosyl_Hydrolase_39"/>
</dbReference>
<dbReference type="Gene3D" id="3.20.20.80">
    <property type="entry name" value="Glycosidases"/>
    <property type="match status" value="1"/>
</dbReference>
<feature type="region of interest" description="Disordered" evidence="4">
    <location>
        <begin position="423"/>
        <end position="514"/>
    </location>
</feature>
<reference evidence="7 8" key="1">
    <citation type="submission" date="2018-10" db="EMBL/GenBank/DDBJ databases">
        <title>Draft genome of Mycobacterium hodleri strain B.</title>
        <authorList>
            <person name="Amande T.J."/>
            <person name="Mcgenity T.J."/>
        </authorList>
    </citation>
    <scope>NUCLEOTIDE SEQUENCE [LARGE SCALE GENOMIC DNA]</scope>
    <source>
        <strain evidence="7 8">B</strain>
    </source>
</reference>
<evidence type="ECO:0000256" key="4">
    <source>
        <dbReference type="SAM" id="MobiDB-lite"/>
    </source>
</evidence>
<evidence type="ECO:0000256" key="3">
    <source>
        <dbReference type="RuleBase" id="RU361153"/>
    </source>
</evidence>
<keyword evidence="5" id="KW-0812">Transmembrane</keyword>
<keyword evidence="1 3" id="KW-0378">Hydrolase</keyword>
<accession>A0A544W3L9</accession>
<dbReference type="Pfam" id="PF00150">
    <property type="entry name" value="Cellulase"/>
    <property type="match status" value="1"/>
</dbReference>